<dbReference type="AlphaFoldDB" id="A0A3B0PI17"/>
<organism evidence="1 2">
    <name type="scientific">Mycoplasmopsis edwardii</name>
    <dbReference type="NCBI Taxonomy" id="53558"/>
    <lineage>
        <taxon>Bacteria</taxon>
        <taxon>Bacillati</taxon>
        <taxon>Mycoplasmatota</taxon>
        <taxon>Mycoplasmoidales</taxon>
        <taxon>Metamycoplasmataceae</taxon>
        <taxon>Mycoplasmopsis</taxon>
    </lineage>
</organism>
<evidence type="ECO:0000313" key="2">
    <source>
        <dbReference type="Proteomes" id="UP000257559"/>
    </source>
</evidence>
<protein>
    <submittedName>
        <fullName evidence="1">Uncharacterized protein</fullName>
    </submittedName>
</protein>
<sequence length="30" mass="3427">MMGIKTLVPFPTFTENGFPEDLINELSKAW</sequence>
<feature type="non-terminal residue" evidence="1">
    <location>
        <position position="30"/>
    </location>
</feature>
<dbReference type="KEGG" id="medw:NCTC10132_00229"/>
<accession>A0A3B0PI17</accession>
<dbReference type="Proteomes" id="UP000257559">
    <property type="component" value="Chromosome"/>
</dbReference>
<dbReference type="EMBL" id="LS991951">
    <property type="protein sequence ID" value="SYV96888.1"/>
    <property type="molecule type" value="Genomic_DNA"/>
</dbReference>
<proteinExistence type="predicted"/>
<gene>
    <name evidence="1" type="ORF">NCTC10132_00229</name>
</gene>
<name>A0A3B0PI17_9BACT</name>
<evidence type="ECO:0000313" key="1">
    <source>
        <dbReference type="EMBL" id="SYV96888.1"/>
    </source>
</evidence>
<keyword evidence="2" id="KW-1185">Reference proteome</keyword>
<reference evidence="2" key="1">
    <citation type="submission" date="2018-06" db="EMBL/GenBank/DDBJ databases">
        <authorList>
            <consortium name="Pathogen Informatics"/>
        </authorList>
    </citation>
    <scope>NUCLEOTIDE SEQUENCE [LARGE SCALE GENOMIC DNA]</scope>
    <source>
        <strain evidence="2">NCTC10132</strain>
    </source>
</reference>